<dbReference type="RefSeq" id="XP_051258603.1">
    <property type="nucleotide sequence ID" value="XM_051402643.1"/>
</dbReference>
<dbReference type="GeneID" id="127365008"/>
<evidence type="ECO:0000256" key="5">
    <source>
        <dbReference type="ARBA" id="ARBA00022807"/>
    </source>
</evidence>
<dbReference type="GeneTree" id="ENSGT01060000252188"/>
<dbReference type="PANTHER" id="PTHR12419:SF7">
    <property type="entry name" value="OTU DOMAIN-CONTAINING PROTEIN 3"/>
    <property type="match status" value="1"/>
</dbReference>
<keyword evidence="5" id="KW-0378">Hydrolase</keyword>
<dbReference type="InterPro" id="IPR036514">
    <property type="entry name" value="SGNH_hydro_sf"/>
</dbReference>
<comment type="catalytic activity">
    <reaction evidence="1">
        <text>Thiol-dependent hydrolysis of ester, thioester, amide, peptide and isopeptide bonds formed by the C-terminal Gly of ubiquitin (a 76-residue protein attached to proteins as an intracellular targeting signal).</text>
        <dbReference type="EC" id="3.4.19.12"/>
    </reaction>
</comment>
<dbReference type="SUPFAM" id="SSF52266">
    <property type="entry name" value="SGNH hydrolase"/>
    <property type="match status" value="1"/>
</dbReference>
<dbReference type="Proteomes" id="UP000694389">
    <property type="component" value="Unassembled WGS sequence"/>
</dbReference>
<dbReference type="OrthoDB" id="8952497at2759"/>
<dbReference type="GO" id="GO:0004843">
    <property type="term" value="F:cysteine-type deubiquitinase activity"/>
    <property type="evidence" value="ECO:0007669"/>
    <property type="project" value="UniProtKB-EC"/>
</dbReference>
<organism evidence="8 9">
    <name type="scientific">Dicentrarchus labrax</name>
    <name type="common">European seabass</name>
    <name type="synonym">Morone labrax</name>
    <dbReference type="NCBI Taxonomy" id="13489"/>
    <lineage>
        <taxon>Eukaryota</taxon>
        <taxon>Metazoa</taxon>
        <taxon>Chordata</taxon>
        <taxon>Craniata</taxon>
        <taxon>Vertebrata</taxon>
        <taxon>Euteleostomi</taxon>
        <taxon>Actinopterygii</taxon>
        <taxon>Neopterygii</taxon>
        <taxon>Teleostei</taxon>
        <taxon>Neoteleostei</taxon>
        <taxon>Acanthomorphata</taxon>
        <taxon>Eupercaria</taxon>
        <taxon>Moronidae</taxon>
        <taxon>Dicentrarchus</taxon>
    </lineage>
</organism>
<proteinExistence type="predicted"/>
<keyword evidence="3" id="KW-0645">Protease</keyword>
<feature type="domain" description="OTU" evidence="7">
    <location>
        <begin position="477"/>
        <end position="597"/>
    </location>
</feature>
<dbReference type="PROSITE" id="PS50802">
    <property type="entry name" value="OTU"/>
    <property type="match status" value="1"/>
</dbReference>
<evidence type="ECO:0000256" key="1">
    <source>
        <dbReference type="ARBA" id="ARBA00000707"/>
    </source>
</evidence>
<dbReference type="GO" id="GO:0006508">
    <property type="term" value="P:proteolysis"/>
    <property type="evidence" value="ECO:0007669"/>
    <property type="project" value="UniProtKB-KW"/>
</dbReference>
<evidence type="ECO:0000256" key="6">
    <source>
        <dbReference type="SAM" id="MobiDB-lite"/>
    </source>
</evidence>
<evidence type="ECO:0000313" key="9">
    <source>
        <dbReference type="Proteomes" id="UP000694389"/>
    </source>
</evidence>
<evidence type="ECO:0000259" key="7">
    <source>
        <dbReference type="PROSITE" id="PS50802"/>
    </source>
</evidence>
<sequence length="683" mass="76562">MPRGRNYRRSQAARKRAEGRRRQAAVELLPPCPDFVPRCGTGTRSPVKQYPISVSGKTLKLVIPAESANKKFVLIIGDSHLRAIADGTVGISKGNLSFGVMSTPGASASHLRTELLNATLPRTPDAVCILAPGNNLTTSSTHDVAGEEFRELLISARDRWDNVFVLDFVPRLSVAPELQKLISQEFQSVAKSMDIPYYSTFEHFPLGQLDLWFKDSVHLSDEKGMGVLVKLLQDAAYNQLEVQQDSPRTSPSGRRSMVMEEVFVPPPPSDPYVWMERVNGKKRIQSEEQPSSAPKRRLVQHQVDGSPVVLKECFIPLNPVWFSSSMLAAMDAVVPSLLPSPDCPTVPQDKEKPVVEQGLKPVACKRRHAMHQVKATLGVVEVSPGSTFATVVEVVANEVDETPSVVCLPKMKTNPTSGCVVEEVSAIEDVTEQQNNTLTFNPLCPKVAKRLCTKFNVDLELQDVHRSAVSGSLGHVCETDKIKEDGNGFFRAVAQVISGSQKSHRKIRLAAVKYMQIQCNEKMQLAVKDYIQESKMNFVGICATKKEIQATANAFGVDIFTYSDGKWLKYSCKAKLSNGGIYLKHCENNHFEPVVCVQQVNEQVCFQLCKRSETRYHLRDPKVQEQSPMDTTSTMKKTNCLSKYMKNKRRFQSMFRYHNNVLYREKVKERNRRYQERGLDKLK</sequence>
<dbReference type="Gene3D" id="3.90.70.80">
    <property type="match status" value="1"/>
</dbReference>
<dbReference type="InterPro" id="IPR050704">
    <property type="entry name" value="Peptidase_C85-like"/>
</dbReference>
<name>A0A8C4IV73_DICLA</name>
<evidence type="ECO:0000256" key="4">
    <source>
        <dbReference type="ARBA" id="ARBA00022786"/>
    </source>
</evidence>
<keyword evidence="4" id="KW-0833">Ubl conjugation pathway</keyword>
<evidence type="ECO:0000313" key="8">
    <source>
        <dbReference type="Ensembl" id="ENSDLAP00005061035.2"/>
    </source>
</evidence>
<reference evidence="8" key="2">
    <citation type="submission" date="2025-09" db="UniProtKB">
        <authorList>
            <consortium name="Ensembl"/>
        </authorList>
    </citation>
    <scope>IDENTIFICATION</scope>
</reference>
<dbReference type="InterPro" id="IPR003323">
    <property type="entry name" value="OTU_dom"/>
</dbReference>
<dbReference type="AlphaFoldDB" id="A0A8C4IV73"/>
<protein>
    <recommendedName>
        <fullName evidence="2">ubiquitinyl hydrolase 1</fullName>
        <ecNumber evidence="2">3.4.19.12</ecNumber>
    </recommendedName>
</protein>
<dbReference type="CDD" id="cd22755">
    <property type="entry name" value="OTU_CeDUB-like"/>
    <property type="match status" value="1"/>
</dbReference>
<accession>A0A8C4IV73</accession>
<dbReference type="Gene3D" id="3.40.50.1110">
    <property type="entry name" value="SGNH hydrolase"/>
    <property type="match status" value="1"/>
</dbReference>
<keyword evidence="5" id="KW-0788">Thiol protease</keyword>
<dbReference type="GO" id="GO:0016579">
    <property type="term" value="P:protein deubiquitination"/>
    <property type="evidence" value="ECO:0007669"/>
    <property type="project" value="TreeGrafter"/>
</dbReference>
<dbReference type="PANTHER" id="PTHR12419">
    <property type="entry name" value="OTU DOMAIN CONTAINING PROTEIN"/>
    <property type="match status" value="1"/>
</dbReference>
<evidence type="ECO:0000256" key="3">
    <source>
        <dbReference type="ARBA" id="ARBA00022670"/>
    </source>
</evidence>
<gene>
    <name evidence="8" type="primary">LOC127365008</name>
</gene>
<feature type="region of interest" description="Disordered" evidence="6">
    <location>
        <begin position="1"/>
        <end position="22"/>
    </location>
</feature>
<dbReference type="Ensembl" id="ENSDLAT00005064630.2">
    <property type="protein sequence ID" value="ENSDLAP00005061035.2"/>
    <property type="gene ID" value="ENSDLAG00005025582.2"/>
</dbReference>
<dbReference type="OMA" id="CKRSETR"/>
<reference evidence="8" key="1">
    <citation type="submission" date="2025-08" db="UniProtKB">
        <authorList>
            <consortium name="Ensembl"/>
        </authorList>
    </citation>
    <scope>IDENTIFICATION</scope>
</reference>
<dbReference type="EC" id="3.4.19.12" evidence="2"/>
<keyword evidence="9" id="KW-1185">Reference proteome</keyword>
<evidence type="ECO:0000256" key="2">
    <source>
        <dbReference type="ARBA" id="ARBA00012759"/>
    </source>
</evidence>